<dbReference type="HOGENOM" id="CLU_550926_0_0_1"/>
<dbReference type="GeneID" id="19171481"/>
<evidence type="ECO:0000313" key="2">
    <source>
        <dbReference type="EMBL" id="EXJ81093.1"/>
    </source>
</evidence>
<comment type="caution">
    <text evidence="2">The sequence shown here is derived from an EMBL/GenBank/DDBJ whole genome shotgun (WGS) entry which is preliminary data.</text>
</comment>
<accession>W9XLJ8</accession>
<name>W9XLJ8_9EURO</name>
<dbReference type="RefSeq" id="XP_007735681.1">
    <property type="nucleotide sequence ID" value="XM_007737491.1"/>
</dbReference>
<evidence type="ECO:0000256" key="1">
    <source>
        <dbReference type="SAM" id="MobiDB-lite"/>
    </source>
</evidence>
<dbReference type="EMBL" id="AMGY01000006">
    <property type="protein sequence ID" value="EXJ81093.1"/>
    <property type="molecule type" value="Genomic_DNA"/>
</dbReference>
<organism evidence="2 3">
    <name type="scientific">Capronia epimyces CBS 606.96</name>
    <dbReference type="NCBI Taxonomy" id="1182542"/>
    <lineage>
        <taxon>Eukaryota</taxon>
        <taxon>Fungi</taxon>
        <taxon>Dikarya</taxon>
        <taxon>Ascomycota</taxon>
        <taxon>Pezizomycotina</taxon>
        <taxon>Eurotiomycetes</taxon>
        <taxon>Chaetothyriomycetidae</taxon>
        <taxon>Chaetothyriales</taxon>
        <taxon>Herpotrichiellaceae</taxon>
        <taxon>Capronia</taxon>
    </lineage>
</organism>
<feature type="region of interest" description="Disordered" evidence="1">
    <location>
        <begin position="257"/>
        <end position="277"/>
    </location>
</feature>
<dbReference type="eggNOG" id="ENOG502THWE">
    <property type="taxonomic scope" value="Eukaryota"/>
</dbReference>
<reference evidence="2 3" key="1">
    <citation type="submission" date="2013-03" db="EMBL/GenBank/DDBJ databases">
        <title>The Genome Sequence of Capronia epimyces CBS 606.96.</title>
        <authorList>
            <consortium name="The Broad Institute Genomics Platform"/>
            <person name="Cuomo C."/>
            <person name="de Hoog S."/>
            <person name="Gorbushina A."/>
            <person name="Walker B."/>
            <person name="Young S.K."/>
            <person name="Zeng Q."/>
            <person name="Gargeya S."/>
            <person name="Fitzgerald M."/>
            <person name="Haas B."/>
            <person name="Abouelleil A."/>
            <person name="Allen A.W."/>
            <person name="Alvarado L."/>
            <person name="Arachchi H.M."/>
            <person name="Berlin A.M."/>
            <person name="Chapman S.B."/>
            <person name="Gainer-Dewar J."/>
            <person name="Goldberg J."/>
            <person name="Griggs A."/>
            <person name="Gujja S."/>
            <person name="Hansen M."/>
            <person name="Howarth C."/>
            <person name="Imamovic A."/>
            <person name="Ireland A."/>
            <person name="Larimer J."/>
            <person name="McCowan C."/>
            <person name="Murphy C."/>
            <person name="Pearson M."/>
            <person name="Poon T.W."/>
            <person name="Priest M."/>
            <person name="Roberts A."/>
            <person name="Saif S."/>
            <person name="Shea T."/>
            <person name="Sisk P."/>
            <person name="Sykes S."/>
            <person name="Wortman J."/>
            <person name="Nusbaum C."/>
            <person name="Birren B."/>
        </authorList>
    </citation>
    <scope>NUCLEOTIDE SEQUENCE [LARGE SCALE GENOMIC DNA]</scope>
    <source>
        <strain evidence="2 3">CBS 606.96</strain>
    </source>
</reference>
<keyword evidence="3" id="KW-1185">Reference proteome</keyword>
<dbReference type="Proteomes" id="UP000019478">
    <property type="component" value="Unassembled WGS sequence"/>
</dbReference>
<feature type="compositionally biased region" description="Polar residues" evidence="1">
    <location>
        <begin position="268"/>
        <end position="277"/>
    </location>
</feature>
<evidence type="ECO:0000313" key="3">
    <source>
        <dbReference type="Proteomes" id="UP000019478"/>
    </source>
</evidence>
<feature type="region of interest" description="Disordered" evidence="1">
    <location>
        <begin position="119"/>
        <end position="210"/>
    </location>
</feature>
<protein>
    <submittedName>
        <fullName evidence="2">Uncharacterized protein</fullName>
    </submittedName>
</protein>
<dbReference type="OrthoDB" id="4225223at2759"/>
<feature type="compositionally biased region" description="Low complexity" evidence="1">
    <location>
        <begin position="124"/>
        <end position="136"/>
    </location>
</feature>
<gene>
    <name evidence="2" type="ORF">A1O3_07381</name>
</gene>
<dbReference type="STRING" id="1182542.W9XLJ8"/>
<sequence>MYGGGGGGYRELDDFSPVPTLHHPQAYRDTVAPLLIKRLSISQSPSLQPVPSAVSRETVSSLSLRSAALQTSTLRMGNKTAPSFLEFSRNLQDRRNELISPLSGTSSDHHRQAAYDQLFPPSPQVSSVEQSISVSQTPPLPDAMSGTISDIDDSDLLPPPLRLSSSSPPSPIMDDWESYPSVYHPASLDDQGGEQVHHPAVDGSSSEDWLDDGVVNQSLVSDSGKPDAASSTRSHIILSENEQERIISYAEAKYPGMNKSSRDRIKPRNSSARASLQQGVSNLLRTLSLSNRGDEEPPRERQLAVPATPYQVYGAEIWSNKMKKKQREGQRDHERGRSSAFLSAYQSGQSQFVGVLEGAKRKLSRNTSQKRRRKLKQSIILVKTDSMDAMERFAQDSDSPWI</sequence>
<proteinExistence type="predicted"/>
<dbReference type="AlphaFoldDB" id="W9XLJ8"/>